<proteinExistence type="predicted"/>
<evidence type="ECO:0000313" key="1">
    <source>
        <dbReference type="EMBL" id="CAB4132766.1"/>
    </source>
</evidence>
<name>A0A6J5LHX2_9CAUD</name>
<accession>A0A6J5LHX2</accession>
<dbReference type="EMBL" id="LR796268">
    <property type="protein sequence ID" value="CAB4132766.1"/>
    <property type="molecule type" value="Genomic_DNA"/>
</dbReference>
<organism evidence="1">
    <name type="scientific">uncultured Caudovirales phage</name>
    <dbReference type="NCBI Taxonomy" id="2100421"/>
    <lineage>
        <taxon>Viruses</taxon>
        <taxon>Duplodnaviria</taxon>
        <taxon>Heunggongvirae</taxon>
        <taxon>Uroviricota</taxon>
        <taxon>Caudoviricetes</taxon>
        <taxon>Peduoviridae</taxon>
        <taxon>Maltschvirus</taxon>
        <taxon>Maltschvirus maltsch</taxon>
    </lineage>
</organism>
<reference evidence="1" key="1">
    <citation type="submission" date="2020-04" db="EMBL/GenBank/DDBJ databases">
        <authorList>
            <person name="Chiriac C."/>
            <person name="Salcher M."/>
            <person name="Ghai R."/>
            <person name="Kavagutti S V."/>
        </authorList>
    </citation>
    <scope>NUCLEOTIDE SEQUENCE</scope>
</reference>
<protein>
    <submittedName>
        <fullName evidence="1">Uncharacterized protein</fullName>
    </submittedName>
</protein>
<sequence length="262" mass="29040">MAVSGTHHVMSYFKIGDVVVCIHKDSAPELTVGKRYTITDIDEGFVFLANEELWYGVSRFAKIAQCIGDLVSCVNVVGAETLLVHDNVYVVEDVFVGGQFKIKNRWFSASRFVVMEKKEDMFKIGTVVVRKAGVKSGPERGTVLVSSGPWLRLELPNGDQLGGIHFGNYQVEAQPHVFNEKAKPMPSVPKPRTPRKTPADKFFVYKVGGGSPKVLHTSYQDAKNEANRLAGAWPGHEFVVLTVTYSVKRAAVYKTEAKEYKA</sequence>
<gene>
    <name evidence="1" type="ORF">UFOVP249_18</name>
</gene>